<proteinExistence type="predicted"/>
<accession>A0A6J4SHT5</accession>
<feature type="compositionally biased region" description="Basic and acidic residues" evidence="1">
    <location>
        <begin position="173"/>
        <end position="191"/>
    </location>
</feature>
<feature type="non-terminal residue" evidence="2">
    <location>
        <position position="268"/>
    </location>
</feature>
<dbReference type="EMBL" id="CADCVT010000184">
    <property type="protein sequence ID" value="CAA9499785.1"/>
    <property type="molecule type" value="Genomic_DNA"/>
</dbReference>
<evidence type="ECO:0000313" key="2">
    <source>
        <dbReference type="EMBL" id="CAA9499785.1"/>
    </source>
</evidence>
<reference evidence="2" key="1">
    <citation type="submission" date="2020-02" db="EMBL/GenBank/DDBJ databases">
        <authorList>
            <person name="Meier V. D."/>
        </authorList>
    </citation>
    <scope>NUCLEOTIDE SEQUENCE</scope>
    <source>
        <strain evidence="2">AVDCRST_MAG85</strain>
    </source>
</reference>
<feature type="compositionally biased region" description="Pro residues" evidence="1">
    <location>
        <begin position="69"/>
        <end position="79"/>
    </location>
</feature>
<feature type="non-terminal residue" evidence="2">
    <location>
        <position position="1"/>
    </location>
</feature>
<feature type="compositionally biased region" description="Basic and acidic residues" evidence="1">
    <location>
        <begin position="24"/>
        <end position="37"/>
    </location>
</feature>
<name>A0A6J4SHT5_9ACTN</name>
<protein>
    <submittedName>
        <fullName evidence="2">ABC transporter, permease protein (Cluster 3, basic aa/glutamine/opines)</fullName>
    </submittedName>
</protein>
<gene>
    <name evidence="2" type="ORF">AVDCRST_MAG85-1678</name>
</gene>
<feature type="compositionally biased region" description="Low complexity" evidence="1">
    <location>
        <begin position="146"/>
        <end position="172"/>
    </location>
</feature>
<feature type="compositionally biased region" description="Basic residues" evidence="1">
    <location>
        <begin position="253"/>
        <end position="268"/>
    </location>
</feature>
<feature type="region of interest" description="Disordered" evidence="1">
    <location>
        <begin position="98"/>
        <end position="268"/>
    </location>
</feature>
<evidence type="ECO:0000256" key="1">
    <source>
        <dbReference type="SAM" id="MobiDB-lite"/>
    </source>
</evidence>
<feature type="compositionally biased region" description="Low complexity" evidence="1">
    <location>
        <begin position="110"/>
        <end position="123"/>
    </location>
</feature>
<feature type="compositionally biased region" description="Low complexity" evidence="1">
    <location>
        <begin position="53"/>
        <end position="62"/>
    </location>
</feature>
<feature type="region of interest" description="Disordered" evidence="1">
    <location>
        <begin position="1"/>
        <end position="83"/>
    </location>
</feature>
<sequence>ELPLRPRQLGVADQRQQRPVHPRGLRDQPRDRDHRDGVQPARRAAARARVARKGQAAGVGVAHLGRRLPQPPPDLPHPLPRAGDAGVVAQLLGGQRAGVLPRGARERPGLRGAARARALQQRGARGDHARGHPVARPRPGRGGSGARAVLRAVDAARDPAAGPAADGPGDGVAAHHAEQGHDADLDHRDPGGRAQRAHRVERQRVRRRRERPRAPGLPLHRAAVHHREPPPVEALEAPRATRAGAHRDDGQAGRRHRGPGRHRRPAPL</sequence>
<dbReference type="AlphaFoldDB" id="A0A6J4SHT5"/>
<organism evidence="2">
    <name type="scientific">uncultured Solirubrobacteraceae bacterium</name>
    <dbReference type="NCBI Taxonomy" id="1162706"/>
    <lineage>
        <taxon>Bacteria</taxon>
        <taxon>Bacillati</taxon>
        <taxon>Actinomycetota</taxon>
        <taxon>Thermoleophilia</taxon>
        <taxon>Solirubrobacterales</taxon>
        <taxon>Solirubrobacteraceae</taxon>
        <taxon>environmental samples</taxon>
    </lineage>
</organism>